<protein>
    <recommendedName>
        <fullName evidence="7">PX domain-containing protein</fullName>
    </recommendedName>
</protein>
<keyword evidence="3" id="KW-0967">Endosome</keyword>
<keyword evidence="5" id="KW-0446">Lipid-binding</keyword>
<accession>A0A8W8KKY9</accession>
<evidence type="ECO:0000256" key="6">
    <source>
        <dbReference type="ARBA" id="ARBA00023136"/>
    </source>
</evidence>
<comment type="subcellular location">
    <subcellularLocation>
        <location evidence="1">Early endosome membrane</location>
        <topology evidence="1">Peripheral membrane protein</topology>
        <orientation evidence="1">Cytoplasmic side</orientation>
    </subcellularLocation>
</comment>
<dbReference type="PANTHER" id="PTHR20939">
    <property type="entry name" value="SORTING NEXIN 20, 21"/>
    <property type="match status" value="1"/>
</dbReference>
<dbReference type="InterPro" id="IPR036871">
    <property type="entry name" value="PX_dom_sf"/>
</dbReference>
<feature type="domain" description="PX" evidence="7">
    <location>
        <begin position="73"/>
        <end position="190"/>
    </location>
</feature>
<dbReference type="Pfam" id="PF00787">
    <property type="entry name" value="PX"/>
    <property type="match status" value="1"/>
</dbReference>
<keyword evidence="6" id="KW-0472">Membrane</keyword>
<dbReference type="GO" id="GO:0015031">
    <property type="term" value="P:protein transport"/>
    <property type="evidence" value="ECO:0007669"/>
    <property type="project" value="UniProtKB-KW"/>
</dbReference>
<evidence type="ECO:0000256" key="5">
    <source>
        <dbReference type="ARBA" id="ARBA00023121"/>
    </source>
</evidence>
<dbReference type="GO" id="GO:0031901">
    <property type="term" value="C:early endosome membrane"/>
    <property type="evidence" value="ECO:0007669"/>
    <property type="project" value="UniProtKB-SubCell"/>
</dbReference>
<dbReference type="InterPro" id="IPR039937">
    <property type="entry name" value="SNX20/SNX21"/>
</dbReference>
<dbReference type="OrthoDB" id="5975050at2759"/>
<evidence type="ECO:0000256" key="1">
    <source>
        <dbReference type="ARBA" id="ARBA00004469"/>
    </source>
</evidence>
<keyword evidence="2" id="KW-0813">Transport</keyword>
<evidence type="ECO:0000313" key="9">
    <source>
        <dbReference type="Proteomes" id="UP000005408"/>
    </source>
</evidence>
<name>A0A8W8KKY9_MAGGI</name>
<organism evidence="8 9">
    <name type="scientific">Magallana gigas</name>
    <name type="common">Pacific oyster</name>
    <name type="synonym">Crassostrea gigas</name>
    <dbReference type="NCBI Taxonomy" id="29159"/>
    <lineage>
        <taxon>Eukaryota</taxon>
        <taxon>Metazoa</taxon>
        <taxon>Spiralia</taxon>
        <taxon>Lophotrochozoa</taxon>
        <taxon>Mollusca</taxon>
        <taxon>Bivalvia</taxon>
        <taxon>Autobranchia</taxon>
        <taxon>Pteriomorphia</taxon>
        <taxon>Ostreida</taxon>
        <taxon>Ostreoidea</taxon>
        <taxon>Ostreidae</taxon>
        <taxon>Magallana</taxon>
    </lineage>
</organism>
<dbReference type="OMA" id="DQMERVC"/>
<dbReference type="GO" id="GO:1901981">
    <property type="term" value="F:phosphatidylinositol phosphate binding"/>
    <property type="evidence" value="ECO:0007669"/>
    <property type="project" value="TreeGrafter"/>
</dbReference>
<reference evidence="8" key="1">
    <citation type="submission" date="2022-08" db="UniProtKB">
        <authorList>
            <consortium name="EnsemblMetazoa"/>
        </authorList>
    </citation>
    <scope>IDENTIFICATION</scope>
    <source>
        <strain evidence="8">05x7-T-G4-1.051#20</strain>
    </source>
</reference>
<evidence type="ECO:0000256" key="2">
    <source>
        <dbReference type="ARBA" id="ARBA00022448"/>
    </source>
</evidence>
<keyword evidence="9" id="KW-1185">Reference proteome</keyword>
<dbReference type="Gene3D" id="3.30.1520.10">
    <property type="entry name" value="Phox-like domain"/>
    <property type="match status" value="1"/>
</dbReference>
<dbReference type="AlphaFoldDB" id="A0A8W8KKY9"/>
<keyword evidence="4" id="KW-0653">Protein transport</keyword>
<sequence length="321" mass="36872">MSFIRDNRISRGLKQALDSVEDVQDRFLAEEEEEFENFSENLTLKIDNQEVPKQKHEKNSCIVNVKGDNPGTRAVIFEVIKAEKVKEGRSSFVQYTLSIGSEGERDSTPGTIEKRYSDFSVLNSKLKKKFPKEMEHISFPGKLVIGNFTSETIAQRSRAFEHYLTHIFTVDCLRFSDEFKEFLYQRKIQEGIERLQKNDFSHCVSIMEKYLPVQESIQGNQHSDVVCTLCVLSLCHQKLGDREAALKYAESALSCMNISSTDCFLVPLLHHTIYLCWLLSREKSHLEARLADLGDKGGKSEELITVILNYTKFDSVWYGEN</sequence>
<evidence type="ECO:0000256" key="3">
    <source>
        <dbReference type="ARBA" id="ARBA00022753"/>
    </source>
</evidence>
<dbReference type="SUPFAM" id="SSF64268">
    <property type="entry name" value="PX domain"/>
    <property type="match status" value="1"/>
</dbReference>
<dbReference type="EnsemblMetazoa" id="G23585.1">
    <property type="protein sequence ID" value="G23585.1:cds"/>
    <property type="gene ID" value="G23585"/>
</dbReference>
<evidence type="ECO:0000259" key="7">
    <source>
        <dbReference type="PROSITE" id="PS50195"/>
    </source>
</evidence>
<dbReference type="InterPro" id="IPR001683">
    <property type="entry name" value="PX_dom"/>
</dbReference>
<proteinExistence type="predicted"/>
<evidence type="ECO:0000256" key="4">
    <source>
        <dbReference type="ARBA" id="ARBA00022927"/>
    </source>
</evidence>
<dbReference type="SMART" id="SM00312">
    <property type="entry name" value="PX"/>
    <property type="match status" value="1"/>
</dbReference>
<dbReference type="PROSITE" id="PS50195">
    <property type="entry name" value="PX"/>
    <property type="match status" value="1"/>
</dbReference>
<dbReference type="PANTHER" id="PTHR20939:SF11">
    <property type="entry name" value="LD12265P"/>
    <property type="match status" value="1"/>
</dbReference>
<evidence type="ECO:0000313" key="8">
    <source>
        <dbReference type="EnsemblMetazoa" id="G23585.1:cds"/>
    </source>
</evidence>
<dbReference type="Proteomes" id="UP000005408">
    <property type="component" value="Unassembled WGS sequence"/>
</dbReference>